<gene>
    <name evidence="2" type="ORF">HPB52_024947</name>
</gene>
<name>A0A9D4PAP8_RHISA</name>
<protein>
    <submittedName>
        <fullName evidence="2">Uncharacterized protein</fullName>
    </submittedName>
</protein>
<comment type="caution">
    <text evidence="2">The sequence shown here is derived from an EMBL/GenBank/DDBJ whole genome shotgun (WGS) entry which is preliminary data.</text>
</comment>
<evidence type="ECO:0000313" key="3">
    <source>
        <dbReference type="Proteomes" id="UP000821837"/>
    </source>
</evidence>
<accession>A0A9D4PAP8</accession>
<reference evidence="2" key="2">
    <citation type="submission" date="2021-09" db="EMBL/GenBank/DDBJ databases">
        <authorList>
            <person name="Jia N."/>
            <person name="Wang J."/>
            <person name="Shi W."/>
            <person name="Du L."/>
            <person name="Sun Y."/>
            <person name="Zhan W."/>
            <person name="Jiang J."/>
            <person name="Wang Q."/>
            <person name="Zhang B."/>
            <person name="Ji P."/>
            <person name="Sakyi L.B."/>
            <person name="Cui X."/>
            <person name="Yuan T."/>
            <person name="Jiang B."/>
            <person name="Yang W."/>
            <person name="Lam T.T.-Y."/>
            <person name="Chang Q."/>
            <person name="Ding S."/>
            <person name="Wang X."/>
            <person name="Zhu J."/>
            <person name="Ruan X."/>
            <person name="Zhao L."/>
            <person name="Wei J."/>
            <person name="Que T."/>
            <person name="Du C."/>
            <person name="Cheng J."/>
            <person name="Dai P."/>
            <person name="Han X."/>
            <person name="Huang E."/>
            <person name="Gao Y."/>
            <person name="Liu J."/>
            <person name="Shao H."/>
            <person name="Ye R."/>
            <person name="Li L."/>
            <person name="Wei W."/>
            <person name="Wang X."/>
            <person name="Wang C."/>
            <person name="Huo Q."/>
            <person name="Li W."/>
            <person name="Guo W."/>
            <person name="Chen H."/>
            <person name="Chen S."/>
            <person name="Zhou L."/>
            <person name="Zhou L."/>
            <person name="Ni X."/>
            <person name="Tian J."/>
            <person name="Zhou Y."/>
            <person name="Sheng Y."/>
            <person name="Liu T."/>
            <person name="Pan Y."/>
            <person name="Xia L."/>
            <person name="Li J."/>
            <person name="Zhao F."/>
            <person name="Cao W."/>
        </authorList>
    </citation>
    <scope>NUCLEOTIDE SEQUENCE</scope>
    <source>
        <strain evidence="2">Rsan-2018</strain>
        <tissue evidence="2">Larvae</tissue>
    </source>
</reference>
<dbReference type="EMBL" id="JABSTV010001759">
    <property type="protein sequence ID" value="KAH7932048.1"/>
    <property type="molecule type" value="Genomic_DNA"/>
</dbReference>
<reference evidence="2" key="1">
    <citation type="journal article" date="2020" name="Cell">
        <title>Large-Scale Comparative Analyses of Tick Genomes Elucidate Their Genetic Diversity and Vector Capacities.</title>
        <authorList>
            <consortium name="Tick Genome and Microbiome Consortium (TIGMIC)"/>
            <person name="Jia N."/>
            <person name="Wang J."/>
            <person name="Shi W."/>
            <person name="Du L."/>
            <person name="Sun Y."/>
            <person name="Zhan W."/>
            <person name="Jiang J.F."/>
            <person name="Wang Q."/>
            <person name="Zhang B."/>
            <person name="Ji P."/>
            <person name="Bell-Sakyi L."/>
            <person name="Cui X.M."/>
            <person name="Yuan T.T."/>
            <person name="Jiang B.G."/>
            <person name="Yang W.F."/>
            <person name="Lam T.T."/>
            <person name="Chang Q.C."/>
            <person name="Ding S.J."/>
            <person name="Wang X.J."/>
            <person name="Zhu J.G."/>
            <person name="Ruan X.D."/>
            <person name="Zhao L."/>
            <person name="Wei J.T."/>
            <person name="Ye R.Z."/>
            <person name="Que T.C."/>
            <person name="Du C.H."/>
            <person name="Zhou Y.H."/>
            <person name="Cheng J.X."/>
            <person name="Dai P.F."/>
            <person name="Guo W.B."/>
            <person name="Han X.H."/>
            <person name="Huang E.J."/>
            <person name="Li L.F."/>
            <person name="Wei W."/>
            <person name="Gao Y.C."/>
            <person name="Liu J.Z."/>
            <person name="Shao H.Z."/>
            <person name="Wang X."/>
            <person name="Wang C.C."/>
            <person name="Yang T.C."/>
            <person name="Huo Q.B."/>
            <person name="Li W."/>
            <person name="Chen H.Y."/>
            <person name="Chen S.E."/>
            <person name="Zhou L.G."/>
            <person name="Ni X.B."/>
            <person name="Tian J.H."/>
            <person name="Sheng Y."/>
            <person name="Liu T."/>
            <person name="Pan Y.S."/>
            <person name="Xia L.Y."/>
            <person name="Li J."/>
            <person name="Zhao F."/>
            <person name="Cao W.C."/>
        </authorList>
    </citation>
    <scope>NUCLEOTIDE SEQUENCE</scope>
    <source>
        <strain evidence="2">Rsan-2018</strain>
    </source>
</reference>
<proteinExistence type="predicted"/>
<dbReference type="Proteomes" id="UP000821837">
    <property type="component" value="Unassembled WGS sequence"/>
</dbReference>
<organism evidence="2 3">
    <name type="scientific">Rhipicephalus sanguineus</name>
    <name type="common">Brown dog tick</name>
    <name type="synonym">Ixodes sanguineus</name>
    <dbReference type="NCBI Taxonomy" id="34632"/>
    <lineage>
        <taxon>Eukaryota</taxon>
        <taxon>Metazoa</taxon>
        <taxon>Ecdysozoa</taxon>
        <taxon>Arthropoda</taxon>
        <taxon>Chelicerata</taxon>
        <taxon>Arachnida</taxon>
        <taxon>Acari</taxon>
        <taxon>Parasitiformes</taxon>
        <taxon>Ixodida</taxon>
        <taxon>Ixodoidea</taxon>
        <taxon>Ixodidae</taxon>
        <taxon>Rhipicephalinae</taxon>
        <taxon>Rhipicephalus</taxon>
        <taxon>Rhipicephalus</taxon>
    </lineage>
</organism>
<feature type="region of interest" description="Disordered" evidence="1">
    <location>
        <begin position="68"/>
        <end position="93"/>
    </location>
</feature>
<keyword evidence="3" id="KW-1185">Reference proteome</keyword>
<dbReference type="AlphaFoldDB" id="A0A9D4PAP8"/>
<evidence type="ECO:0000313" key="2">
    <source>
        <dbReference type="EMBL" id="KAH7932048.1"/>
    </source>
</evidence>
<sequence length="144" mass="16410">MPPLVRGREEEDFRTLEQQVGPRLSVQQWQNVGRGGYRPVAALNLSRVDCGRTRATSYARRRRCLRSRSRPAGEWAVSRSAEPGKLRSAGPDYRCSRTWPSTGLAIHHAAKRPPQRLPWWFTNPAASHRMRHGDTSEHLDDSDV</sequence>
<evidence type="ECO:0000256" key="1">
    <source>
        <dbReference type="SAM" id="MobiDB-lite"/>
    </source>
</evidence>